<sequence>MGPMWGNLGLCQYTGTPAYNRCVGGTIARMSRIIGTNRVRLVWNVQNGNFSQSMGIGIDGTGTDPISYITIKQTQFYNRTDIEWSVYDTLARAGKQPIVSEKS</sequence>
<dbReference type="AlphaFoldDB" id="A0A2H6ND92"/>
<name>A0A2H6ND92_9SAUR</name>
<dbReference type="EMBL" id="IACI01081686">
    <property type="protein sequence ID" value="LAA29759.1"/>
    <property type="molecule type" value="Transcribed_RNA"/>
</dbReference>
<accession>A0A2H6ND92</accession>
<protein>
    <submittedName>
        <fullName evidence="1">Uncharacterized protein</fullName>
    </submittedName>
</protein>
<organism evidence="1">
    <name type="scientific">Micrurus carvalhoi</name>
    <dbReference type="NCBI Taxonomy" id="3147026"/>
    <lineage>
        <taxon>Eukaryota</taxon>
        <taxon>Metazoa</taxon>
        <taxon>Chordata</taxon>
        <taxon>Craniata</taxon>
        <taxon>Vertebrata</taxon>
        <taxon>Euteleostomi</taxon>
        <taxon>Lepidosauria</taxon>
        <taxon>Squamata</taxon>
        <taxon>Bifurcata</taxon>
        <taxon>Unidentata</taxon>
        <taxon>Episquamata</taxon>
        <taxon>Toxicofera</taxon>
        <taxon>Serpentes</taxon>
        <taxon>Colubroidea</taxon>
        <taxon>Elapidae</taxon>
        <taxon>Elapinae</taxon>
        <taxon>Micrurus</taxon>
    </lineage>
</organism>
<reference evidence="1" key="1">
    <citation type="submission" date="2017-07" db="EMBL/GenBank/DDBJ databases">
        <authorList>
            <person name="Mikheyev A."/>
            <person name="Grau M."/>
        </authorList>
    </citation>
    <scope>NUCLEOTIDE SEQUENCE</scope>
    <source>
        <tissue evidence="1">Venom_gland</tissue>
    </source>
</reference>
<proteinExistence type="predicted"/>
<reference evidence="1" key="2">
    <citation type="submission" date="2017-12" db="EMBL/GenBank/DDBJ databases">
        <title>Coralsnake Venomics: Analyses of Venom Gland Transcriptomes and Proteomes of Six Brazilian Taxa.</title>
        <authorList>
            <person name="Aird S.D."/>
            <person name="Jorge da Silva N."/>
            <person name="Qiu L."/>
            <person name="Villar-Briones A."/>
            <person name="Aparecida-Saddi V."/>
            <person name="Campos-Telles M.P."/>
            <person name="Grau M."/>
            <person name="Mikheyev A.S."/>
        </authorList>
    </citation>
    <scope>NUCLEOTIDE SEQUENCE</scope>
    <source>
        <tissue evidence="1">Venom_gland</tissue>
    </source>
</reference>
<evidence type="ECO:0000313" key="1">
    <source>
        <dbReference type="EMBL" id="LAA29759.1"/>
    </source>
</evidence>